<sequence length="580" mass="62604">MSNQYTKYQDLTLPIPPVTMTWNMYGAGVENIGKENQPEAFDVPEPADNQLLVRVDAVGLCFSDVKLINQGSKHPKLYNRDLRKEPTRLGHEATLTVIKVGADLQDTYKVGERYAMQPDIYQNGKSTAYGYTVPGGLTQYHLIGPEVLETDAGSCLLKVSEKMGFAESALLEPWGCVWASYTQRRRLEPKEGGIMWIVGQVGDTTEYEFSHGLHAPATVVLTNVPDSLREKVEKTATNVLIRNDITTENLADVVSELTGGVGFDDTVVLAPKSAKELTIIAKHVARRGTMNMVGNAPVDGLVEADVGRLHYDYVAFIGNNSQDIAASYGEARNRCDLRKDGFAVFVGAGGPMGQMHVQRAIELKDGPKQIIVTDINDQRLAEIEGRFASLTEANHCELITYNPTSNAMSLPDFVNAKSGNQGADDVVVCVPNANIMAESATFMKDDGMLVLFAGVPNGTLAPVDFSSVYLSNAQYTGTSGLTIEDQTVVMNNTLAGNIAPAICVAAIGGMKVAKAGIEAMIAAKYPGKILIFPQLENLPLLGLDELAEQLPEVAEALGEGNTWNVKAEQALFEACIKDPA</sequence>
<dbReference type="Gene3D" id="3.40.50.720">
    <property type="entry name" value="NAD(P)-binding Rossmann-like Domain"/>
    <property type="match status" value="1"/>
</dbReference>
<dbReference type="RefSeq" id="WP_233054564.1">
    <property type="nucleotide sequence ID" value="NZ_JAIMJA010000025.1"/>
</dbReference>
<name>A0ABS8WFB6_9GAMM</name>
<keyword evidence="1" id="KW-0560">Oxidoreductase</keyword>
<comment type="caution">
    <text evidence="3">The sequence shown here is derived from an EMBL/GenBank/DDBJ whole genome shotgun (WGS) entry which is preliminary data.</text>
</comment>
<proteinExistence type="predicted"/>
<dbReference type="InterPro" id="IPR036291">
    <property type="entry name" value="NAD(P)-bd_dom_sf"/>
</dbReference>
<dbReference type="SUPFAM" id="SSF51735">
    <property type="entry name" value="NAD(P)-binding Rossmann-fold domains"/>
    <property type="match status" value="2"/>
</dbReference>
<dbReference type="InterPro" id="IPR013154">
    <property type="entry name" value="ADH-like_N"/>
</dbReference>
<evidence type="ECO:0000259" key="2">
    <source>
        <dbReference type="Pfam" id="PF08240"/>
    </source>
</evidence>
<organism evidence="3 4">
    <name type="scientific">Motilimonas cestriensis</name>
    <dbReference type="NCBI Taxonomy" id="2742685"/>
    <lineage>
        <taxon>Bacteria</taxon>
        <taxon>Pseudomonadati</taxon>
        <taxon>Pseudomonadota</taxon>
        <taxon>Gammaproteobacteria</taxon>
        <taxon>Alteromonadales</taxon>
        <taxon>Alteromonadales genera incertae sedis</taxon>
        <taxon>Motilimonas</taxon>
    </lineage>
</organism>
<dbReference type="Gene3D" id="3.90.180.10">
    <property type="entry name" value="Medium-chain alcohol dehydrogenases, catalytic domain"/>
    <property type="match status" value="2"/>
</dbReference>
<dbReference type="InterPro" id="IPR011032">
    <property type="entry name" value="GroES-like_sf"/>
</dbReference>
<evidence type="ECO:0000313" key="4">
    <source>
        <dbReference type="Proteomes" id="UP001201273"/>
    </source>
</evidence>
<dbReference type="EMBL" id="JAIMJA010000025">
    <property type="protein sequence ID" value="MCE2596832.1"/>
    <property type="molecule type" value="Genomic_DNA"/>
</dbReference>
<dbReference type="Proteomes" id="UP001201273">
    <property type="component" value="Unassembled WGS sequence"/>
</dbReference>
<feature type="domain" description="Alcohol dehydrogenase-like N-terminal" evidence="2">
    <location>
        <begin position="48"/>
        <end position="142"/>
    </location>
</feature>
<evidence type="ECO:0000313" key="3">
    <source>
        <dbReference type="EMBL" id="MCE2596832.1"/>
    </source>
</evidence>
<dbReference type="PANTHER" id="PTHR43401:SF2">
    <property type="entry name" value="L-THREONINE 3-DEHYDROGENASE"/>
    <property type="match status" value="1"/>
</dbReference>
<accession>A0ABS8WFB6</accession>
<dbReference type="InterPro" id="IPR050129">
    <property type="entry name" value="Zn_alcohol_dh"/>
</dbReference>
<dbReference type="SUPFAM" id="SSF50129">
    <property type="entry name" value="GroES-like"/>
    <property type="match status" value="1"/>
</dbReference>
<reference evidence="3 4" key="1">
    <citation type="journal article" date="2022" name="Environ. Microbiol. Rep.">
        <title>Eco-phylogenetic analyses reveal divergent evolution of vitamin B12 metabolism in the marine bacterial family 'Psychromonadaceae'.</title>
        <authorList>
            <person name="Jin X."/>
            <person name="Yang Y."/>
            <person name="Cao H."/>
            <person name="Gao B."/>
            <person name="Zhao Z."/>
        </authorList>
    </citation>
    <scope>NUCLEOTIDE SEQUENCE [LARGE SCALE GENOMIC DNA]</scope>
    <source>
        <strain evidence="3 4">MKS20</strain>
    </source>
</reference>
<gene>
    <name evidence="3" type="ORF">K6Y31_18820</name>
</gene>
<keyword evidence="4" id="KW-1185">Reference proteome</keyword>
<evidence type="ECO:0000256" key="1">
    <source>
        <dbReference type="ARBA" id="ARBA00023002"/>
    </source>
</evidence>
<protein>
    <submittedName>
        <fullName evidence="3">Alcohol dehydrogenase catalytic domain-containing protein</fullName>
    </submittedName>
</protein>
<dbReference type="PANTHER" id="PTHR43401">
    <property type="entry name" value="L-THREONINE 3-DEHYDROGENASE"/>
    <property type="match status" value="1"/>
</dbReference>
<dbReference type="Pfam" id="PF08240">
    <property type="entry name" value="ADH_N"/>
    <property type="match status" value="1"/>
</dbReference>